<dbReference type="PRINTS" id="PR00081">
    <property type="entry name" value="GDHRDH"/>
</dbReference>
<dbReference type="InterPro" id="IPR002347">
    <property type="entry name" value="SDR_fam"/>
</dbReference>
<dbReference type="FunFam" id="3.40.50.720:FF:000084">
    <property type="entry name" value="Short-chain dehydrogenase reductase"/>
    <property type="match status" value="1"/>
</dbReference>
<evidence type="ECO:0000256" key="2">
    <source>
        <dbReference type="ARBA" id="ARBA00011881"/>
    </source>
</evidence>
<dbReference type="RefSeq" id="WP_132246888.1">
    <property type="nucleotide sequence ID" value="NZ_SLZU01000013.1"/>
</dbReference>
<gene>
    <name evidence="4" type="ORF">EDD52_11338</name>
</gene>
<protein>
    <submittedName>
        <fullName evidence="4">NAD(P)-dependent dehydrogenase (Short-subunit alcohol dehydrogenase family)</fullName>
    </submittedName>
</protein>
<dbReference type="InterPro" id="IPR036291">
    <property type="entry name" value="NAD(P)-bd_dom_sf"/>
</dbReference>
<accession>A0A4R3J5Y1</accession>
<dbReference type="GO" id="GO:0005997">
    <property type="term" value="P:xylulose metabolic process"/>
    <property type="evidence" value="ECO:0007669"/>
    <property type="project" value="TreeGrafter"/>
</dbReference>
<comment type="caution">
    <text evidence="4">The sequence shown here is derived from an EMBL/GenBank/DDBJ whole genome shotgun (WGS) entry which is preliminary data.</text>
</comment>
<keyword evidence="5" id="KW-1185">Reference proteome</keyword>
<dbReference type="EMBL" id="SLZU01000013">
    <property type="protein sequence ID" value="TCS60745.1"/>
    <property type="molecule type" value="Genomic_DNA"/>
</dbReference>
<evidence type="ECO:0000256" key="1">
    <source>
        <dbReference type="ARBA" id="ARBA00006484"/>
    </source>
</evidence>
<reference evidence="4 5" key="1">
    <citation type="submission" date="2019-03" db="EMBL/GenBank/DDBJ databases">
        <title>Genomic Encyclopedia of Type Strains, Phase IV (KMG-IV): sequencing the most valuable type-strain genomes for metagenomic binning, comparative biology and taxonomic classification.</title>
        <authorList>
            <person name="Goeker M."/>
        </authorList>
    </citation>
    <scope>NUCLEOTIDE SEQUENCE [LARGE SCALE GENOMIC DNA]</scope>
    <source>
        <strain evidence="4 5">DSM 104836</strain>
    </source>
</reference>
<dbReference type="PROSITE" id="PS00061">
    <property type="entry name" value="ADH_SHORT"/>
    <property type="match status" value="1"/>
</dbReference>
<dbReference type="PANTHER" id="PTHR44252:SF3">
    <property type="entry name" value="D-ERYTHRULOSE REDUCTASE-RELATED"/>
    <property type="match status" value="1"/>
</dbReference>
<dbReference type="Gene3D" id="3.40.50.720">
    <property type="entry name" value="NAD(P)-binding Rossmann-like Domain"/>
    <property type="match status" value="1"/>
</dbReference>
<dbReference type="PRINTS" id="PR00080">
    <property type="entry name" value="SDRFAMILY"/>
</dbReference>
<dbReference type="GO" id="GO:0006006">
    <property type="term" value="P:glucose metabolic process"/>
    <property type="evidence" value="ECO:0007669"/>
    <property type="project" value="TreeGrafter"/>
</dbReference>
<comment type="subunit">
    <text evidence="2">Homotetramer.</text>
</comment>
<dbReference type="Proteomes" id="UP000295696">
    <property type="component" value="Unassembled WGS sequence"/>
</dbReference>
<dbReference type="InterPro" id="IPR051737">
    <property type="entry name" value="L-xylulose/Carbonyl_redctase"/>
</dbReference>
<proteinExistence type="inferred from homology"/>
<organism evidence="4 5">
    <name type="scientific">Primorskyibacter sedentarius</name>
    <dbReference type="NCBI Taxonomy" id="745311"/>
    <lineage>
        <taxon>Bacteria</taxon>
        <taxon>Pseudomonadati</taxon>
        <taxon>Pseudomonadota</taxon>
        <taxon>Alphaproteobacteria</taxon>
        <taxon>Rhodobacterales</taxon>
        <taxon>Roseobacteraceae</taxon>
        <taxon>Primorskyibacter</taxon>
    </lineage>
</organism>
<dbReference type="GO" id="GO:0050038">
    <property type="term" value="F:L-xylulose reductase (NADPH) activity"/>
    <property type="evidence" value="ECO:0007669"/>
    <property type="project" value="TreeGrafter"/>
</dbReference>
<dbReference type="OrthoDB" id="7255009at2"/>
<evidence type="ECO:0000313" key="4">
    <source>
        <dbReference type="EMBL" id="TCS60745.1"/>
    </source>
</evidence>
<name>A0A4R3J5Y1_9RHOB</name>
<dbReference type="InterPro" id="IPR020904">
    <property type="entry name" value="Sc_DH/Rdtase_CS"/>
</dbReference>
<dbReference type="AlphaFoldDB" id="A0A4R3J5Y1"/>
<sequence>MTLPTTPSLRLDGKRALVAGASSGIGLAAAVALGEAGAEVTVAARRADALDTLVAGMTARGLKATALAMDVSDVGQTQADVAKHGPFDVLVNSAGAARHSPALETREPDFEFVSDLNLKGAYFLTQAVAKGLVAAGKPGSLINISSQMAHVGGIDRAVYCATKHAVEGFTKAMAIEWGKQGIRVNTICPTFILTALTQVTFDQPEKRAWIEEKIKLPRVGEVEDIMGPVVFLASDASAMITGSALLVDGGWTAE</sequence>
<comment type="similarity">
    <text evidence="1">Belongs to the short-chain dehydrogenases/reductases (SDR) family.</text>
</comment>
<evidence type="ECO:0000313" key="5">
    <source>
        <dbReference type="Proteomes" id="UP000295696"/>
    </source>
</evidence>
<dbReference type="SUPFAM" id="SSF51735">
    <property type="entry name" value="NAD(P)-binding Rossmann-fold domains"/>
    <property type="match status" value="1"/>
</dbReference>
<dbReference type="PANTHER" id="PTHR44252">
    <property type="entry name" value="D-ERYTHRULOSE REDUCTASE"/>
    <property type="match status" value="1"/>
</dbReference>
<dbReference type="GO" id="GO:0004090">
    <property type="term" value="F:carbonyl reductase (NADPH) activity"/>
    <property type="evidence" value="ECO:0007669"/>
    <property type="project" value="TreeGrafter"/>
</dbReference>
<dbReference type="Pfam" id="PF13561">
    <property type="entry name" value="adh_short_C2"/>
    <property type="match status" value="1"/>
</dbReference>
<evidence type="ECO:0000256" key="3">
    <source>
        <dbReference type="ARBA" id="ARBA00022857"/>
    </source>
</evidence>
<keyword evidence="3" id="KW-0521">NADP</keyword>